<sequence length="319" mass="35725">MHLNEIAKLIEQSTTIGITFHTSPDGDSLGSALALLIALKNKNKMAYIISQEKIPENFSYLPFSSEISSNLQEPIENTELVIVLDCGNRERINAKLNNYKNTLINIDHHLSNDMYGDFNYVDTIAAAVAEIVYELIAILNMEITKDIATCLYTSLLTDTGSFKYSNTTSRTHNIAAKLIDTSIDFTSIHRNIYENKSFKFLKLQGMVLENMYLLLDNKICIMEIHEKMLKDINYVLEDSSEIISYGLKVKGVEIAVLFKEVPNGVKISFRSKDTADVRKIAENFSGGGHSKASGAFIPNVTLEEAKNTVIPKLKDELKL</sequence>
<feature type="domain" description="DHHA1" evidence="2">
    <location>
        <begin position="237"/>
        <end position="316"/>
    </location>
</feature>
<dbReference type="PANTHER" id="PTHR47618">
    <property type="entry name" value="BIFUNCTIONAL OLIGORIBONUCLEASE AND PAP PHOSPHATASE NRNA"/>
    <property type="match status" value="1"/>
</dbReference>
<dbReference type="InterPro" id="IPR003156">
    <property type="entry name" value="DHHA1_dom"/>
</dbReference>
<organism evidence="3 4">
    <name type="scientific">Clostridium amylolyticum</name>
    <dbReference type="NCBI Taxonomy" id="1121298"/>
    <lineage>
        <taxon>Bacteria</taxon>
        <taxon>Bacillati</taxon>
        <taxon>Bacillota</taxon>
        <taxon>Clostridia</taxon>
        <taxon>Eubacteriales</taxon>
        <taxon>Clostridiaceae</taxon>
        <taxon>Clostridium</taxon>
    </lineage>
</organism>
<accession>A0A1M6DBE7</accession>
<evidence type="ECO:0000259" key="1">
    <source>
        <dbReference type="Pfam" id="PF01368"/>
    </source>
</evidence>
<dbReference type="PANTHER" id="PTHR47618:SF1">
    <property type="entry name" value="BIFUNCTIONAL OLIGORIBONUCLEASE AND PAP PHOSPHATASE NRNA"/>
    <property type="match status" value="1"/>
</dbReference>
<dbReference type="InterPro" id="IPR001667">
    <property type="entry name" value="DDH_dom"/>
</dbReference>
<dbReference type="SUPFAM" id="SSF64182">
    <property type="entry name" value="DHH phosphoesterases"/>
    <property type="match status" value="1"/>
</dbReference>
<dbReference type="GO" id="GO:0003676">
    <property type="term" value="F:nucleic acid binding"/>
    <property type="evidence" value="ECO:0007669"/>
    <property type="project" value="InterPro"/>
</dbReference>
<proteinExistence type="predicted"/>
<name>A0A1M6DBE7_9CLOT</name>
<keyword evidence="4" id="KW-1185">Reference proteome</keyword>
<dbReference type="RefSeq" id="WP_073004921.1">
    <property type="nucleotide sequence ID" value="NZ_FQZO01000001.1"/>
</dbReference>
<evidence type="ECO:0000313" key="3">
    <source>
        <dbReference type="EMBL" id="SHI70554.1"/>
    </source>
</evidence>
<dbReference type="InterPro" id="IPR038763">
    <property type="entry name" value="DHH_sf"/>
</dbReference>
<reference evidence="3 4" key="1">
    <citation type="submission" date="2016-11" db="EMBL/GenBank/DDBJ databases">
        <authorList>
            <person name="Jaros S."/>
            <person name="Januszkiewicz K."/>
            <person name="Wedrychowicz H."/>
        </authorList>
    </citation>
    <scope>NUCLEOTIDE SEQUENCE [LARGE SCALE GENOMIC DNA]</scope>
    <source>
        <strain evidence="3 4">DSM 21864</strain>
    </source>
</reference>
<dbReference type="OrthoDB" id="9803668at2"/>
<evidence type="ECO:0000313" key="4">
    <source>
        <dbReference type="Proteomes" id="UP000184080"/>
    </source>
</evidence>
<evidence type="ECO:0000259" key="2">
    <source>
        <dbReference type="Pfam" id="PF02272"/>
    </source>
</evidence>
<dbReference type="Pfam" id="PF02272">
    <property type="entry name" value="DHHA1"/>
    <property type="match status" value="1"/>
</dbReference>
<protein>
    <submittedName>
        <fullName evidence="3">Phosphoesterase RecJ domain-containing protein</fullName>
    </submittedName>
</protein>
<dbReference type="AlphaFoldDB" id="A0A1M6DBE7"/>
<dbReference type="STRING" id="1121298.SAMN05444401_1405"/>
<feature type="domain" description="DDH" evidence="1">
    <location>
        <begin position="16"/>
        <end position="153"/>
    </location>
</feature>
<dbReference type="Proteomes" id="UP000184080">
    <property type="component" value="Unassembled WGS sequence"/>
</dbReference>
<gene>
    <name evidence="3" type="ORF">SAMN05444401_1405</name>
</gene>
<dbReference type="Gene3D" id="3.90.1640.10">
    <property type="entry name" value="inorganic pyrophosphatase (n-terminal core)"/>
    <property type="match status" value="1"/>
</dbReference>
<dbReference type="InterPro" id="IPR051319">
    <property type="entry name" value="Oligoribo/pAp-PDE_c-di-AMP_PDE"/>
</dbReference>
<dbReference type="Pfam" id="PF01368">
    <property type="entry name" value="DHH"/>
    <property type="match status" value="1"/>
</dbReference>
<dbReference type="Gene3D" id="3.10.310.30">
    <property type="match status" value="1"/>
</dbReference>
<dbReference type="EMBL" id="FQZO01000001">
    <property type="protein sequence ID" value="SHI70554.1"/>
    <property type="molecule type" value="Genomic_DNA"/>
</dbReference>